<dbReference type="SUPFAM" id="SSF100895">
    <property type="entry name" value="Kazal-type serine protease inhibitors"/>
    <property type="match status" value="1"/>
</dbReference>
<organism evidence="2">
    <name type="scientific">uncultured bacterium</name>
    <name type="common">gcode 4</name>
    <dbReference type="NCBI Taxonomy" id="1234023"/>
    <lineage>
        <taxon>Bacteria</taxon>
        <taxon>environmental samples</taxon>
    </lineage>
</organism>
<comment type="caution">
    <text evidence="2">The sequence shown here is derived from an EMBL/GenBank/DDBJ whole genome shotgun (WGS) entry which is preliminary data.</text>
</comment>
<dbReference type="PROSITE" id="PS51465">
    <property type="entry name" value="KAZAL_2"/>
    <property type="match status" value="1"/>
</dbReference>
<accession>K1XJD9</accession>
<dbReference type="EMBL" id="AMFJ01034042">
    <property type="protein sequence ID" value="EKD30480.1"/>
    <property type="molecule type" value="Genomic_DNA"/>
</dbReference>
<dbReference type="SMART" id="SM00280">
    <property type="entry name" value="KAZAL"/>
    <property type="match status" value="1"/>
</dbReference>
<dbReference type="InterPro" id="IPR002350">
    <property type="entry name" value="Kazal_dom"/>
</dbReference>
<name>K1XJD9_9BACT</name>
<evidence type="ECO:0000313" key="2">
    <source>
        <dbReference type="EMBL" id="EKD30480.1"/>
    </source>
</evidence>
<evidence type="ECO:0000259" key="1">
    <source>
        <dbReference type="PROSITE" id="PS51465"/>
    </source>
</evidence>
<gene>
    <name evidence="2" type="ORF">ACD_78C00042G0002</name>
</gene>
<protein>
    <recommendedName>
        <fullName evidence="1">Kazal-like domain-containing protein</fullName>
    </recommendedName>
</protein>
<reference evidence="2" key="1">
    <citation type="journal article" date="2012" name="Science">
        <title>Fermentation, hydrogen, and sulfur metabolism in multiple uncultivated bacterial phyla.</title>
        <authorList>
            <person name="Wrighton K.C."/>
            <person name="Thomas B.C."/>
            <person name="Sharon I."/>
            <person name="Miller C.S."/>
            <person name="Castelle C.J."/>
            <person name="VerBerkmoes N.C."/>
            <person name="Wilkins M.J."/>
            <person name="Hettich R.L."/>
            <person name="Lipton M.S."/>
            <person name="Williams K.H."/>
            <person name="Long P.E."/>
            <person name="Banfield J.F."/>
        </authorList>
    </citation>
    <scope>NUCLEOTIDE SEQUENCE [LARGE SCALE GENOMIC DNA]</scope>
</reference>
<dbReference type="AlphaFoldDB" id="K1XJD9"/>
<proteinExistence type="predicted"/>
<dbReference type="CDD" id="cd00104">
    <property type="entry name" value="KAZAL_FS"/>
    <property type="match status" value="1"/>
</dbReference>
<sequence length="300" mass="33374">MKARHLFMEFVATDKILFGIIETEGGYPFITIFPMKQKKSTPVPKSSSMSWNSKIIISALVLITLFFVLFWEDRTPKTSPEWTDVSVCSSENFPVCGKDGETYTNSCTAEKIANVRVAYVGACREEEEREETVIMSIESWSDTGSEIGNIEAMPEVSEPVMDTIPPDAIEELPSFSGTIESSSGQTVPVLMDYFNQTYRYGFSMPKNSYYQAFGAQNGANHSVGITTGTGVESLSESQVRVYFYANKIVEKLANSENGFYMDSATSTVYLLLNNKDSIIIESDNPESELVQTIIRTVHGE</sequence>
<dbReference type="Gene3D" id="3.30.60.30">
    <property type="match status" value="1"/>
</dbReference>
<dbReference type="Pfam" id="PF00050">
    <property type="entry name" value="Kazal_1"/>
    <property type="match status" value="1"/>
</dbReference>
<dbReference type="InterPro" id="IPR036058">
    <property type="entry name" value="Kazal_dom_sf"/>
</dbReference>
<feature type="domain" description="Kazal-like" evidence="1">
    <location>
        <begin position="88"/>
        <end position="125"/>
    </location>
</feature>